<dbReference type="Proteomes" id="UP001596506">
    <property type="component" value="Unassembled WGS sequence"/>
</dbReference>
<dbReference type="InterPro" id="IPR003856">
    <property type="entry name" value="LPS_length_determ_N"/>
</dbReference>
<evidence type="ECO:0000313" key="10">
    <source>
        <dbReference type="Proteomes" id="UP001596506"/>
    </source>
</evidence>
<organism evidence="9 10">
    <name type="scientific">Marinobacter aromaticivorans</name>
    <dbReference type="NCBI Taxonomy" id="1494078"/>
    <lineage>
        <taxon>Bacteria</taxon>
        <taxon>Pseudomonadati</taxon>
        <taxon>Pseudomonadota</taxon>
        <taxon>Gammaproteobacteria</taxon>
        <taxon>Pseudomonadales</taxon>
        <taxon>Marinobacteraceae</taxon>
        <taxon>Marinobacter</taxon>
    </lineage>
</organism>
<keyword evidence="4 7" id="KW-1133">Transmembrane helix</keyword>
<evidence type="ECO:0000256" key="6">
    <source>
        <dbReference type="SAM" id="Coils"/>
    </source>
</evidence>
<dbReference type="RefSeq" id="WP_100687146.1">
    <property type="nucleotide sequence ID" value="NZ_JBHTBD010000001.1"/>
</dbReference>
<dbReference type="PANTHER" id="PTHR32309">
    <property type="entry name" value="TYROSINE-PROTEIN KINASE"/>
    <property type="match status" value="1"/>
</dbReference>
<keyword evidence="3 7" id="KW-0812">Transmembrane</keyword>
<feature type="domain" description="Polysaccharide chain length determinant N-terminal" evidence="8">
    <location>
        <begin position="18"/>
        <end position="76"/>
    </location>
</feature>
<feature type="transmembrane region" description="Helical" evidence="7">
    <location>
        <begin position="221"/>
        <end position="241"/>
    </location>
</feature>
<dbReference type="InterPro" id="IPR050445">
    <property type="entry name" value="Bact_polysacc_biosynth/exp"/>
</dbReference>
<accession>A0ABW2IRR2</accession>
<dbReference type="PANTHER" id="PTHR32309:SF31">
    <property type="entry name" value="CAPSULAR EXOPOLYSACCHARIDE FAMILY"/>
    <property type="match status" value="1"/>
</dbReference>
<evidence type="ECO:0000256" key="2">
    <source>
        <dbReference type="ARBA" id="ARBA00022475"/>
    </source>
</evidence>
<name>A0ABW2IRR2_9GAMM</name>
<comment type="caution">
    <text evidence="9">The sequence shown here is derived from an EMBL/GenBank/DDBJ whole genome shotgun (WGS) entry which is preliminary data.</text>
</comment>
<feature type="transmembrane region" description="Helical" evidence="7">
    <location>
        <begin position="34"/>
        <end position="53"/>
    </location>
</feature>
<feature type="coiled-coil region" evidence="6">
    <location>
        <begin position="157"/>
        <end position="203"/>
    </location>
</feature>
<evidence type="ECO:0000259" key="8">
    <source>
        <dbReference type="Pfam" id="PF02706"/>
    </source>
</evidence>
<sequence>MDHRQPPLPDSQRPEYSDEINLVDLVATFIRRRMVFYVVFAFVTLAGLAYALLAEAEYEYVSLIQIAQKDNGSYFQSPETTVATLENRWLPEVKTAYYANHDKNLPFEVSFSNPESTGLIRFTTSAPDEANEDVSAAHSALIKGVKDHQGALVESEKLSLERQIKSLEDVLETLKGKDAGEAIASAIERRSNLEGKLERLQNLEVLVTSRQSAHKIAPKRVLIVVLAIMLGGMLGVFLAFMSEFAASVKSHIANEAEEQG</sequence>
<gene>
    <name evidence="9" type="ORF">ACFQQA_03900</name>
</gene>
<evidence type="ECO:0000313" key="9">
    <source>
        <dbReference type="EMBL" id="MFC7293864.1"/>
    </source>
</evidence>
<evidence type="ECO:0000256" key="7">
    <source>
        <dbReference type="SAM" id="Phobius"/>
    </source>
</evidence>
<evidence type="ECO:0000256" key="4">
    <source>
        <dbReference type="ARBA" id="ARBA00022989"/>
    </source>
</evidence>
<proteinExistence type="predicted"/>
<protein>
    <submittedName>
        <fullName evidence="9">Wzz/FepE/Etk N-terminal domain-containing protein</fullName>
    </submittedName>
</protein>
<evidence type="ECO:0000256" key="1">
    <source>
        <dbReference type="ARBA" id="ARBA00004651"/>
    </source>
</evidence>
<dbReference type="EMBL" id="JBHTBD010000001">
    <property type="protein sequence ID" value="MFC7293864.1"/>
    <property type="molecule type" value="Genomic_DNA"/>
</dbReference>
<evidence type="ECO:0000256" key="3">
    <source>
        <dbReference type="ARBA" id="ARBA00022692"/>
    </source>
</evidence>
<reference evidence="10" key="1">
    <citation type="journal article" date="2019" name="Int. J. Syst. Evol. Microbiol.">
        <title>The Global Catalogue of Microorganisms (GCM) 10K type strain sequencing project: providing services to taxonomists for standard genome sequencing and annotation.</title>
        <authorList>
            <consortium name="The Broad Institute Genomics Platform"/>
            <consortium name="The Broad Institute Genome Sequencing Center for Infectious Disease"/>
            <person name="Wu L."/>
            <person name="Ma J."/>
        </authorList>
    </citation>
    <scope>NUCLEOTIDE SEQUENCE [LARGE SCALE GENOMIC DNA]</scope>
    <source>
        <strain evidence="10">CCUG 60559</strain>
    </source>
</reference>
<keyword evidence="5 7" id="KW-0472">Membrane</keyword>
<comment type="subcellular location">
    <subcellularLocation>
        <location evidence="1">Cell membrane</location>
        <topology evidence="1">Multi-pass membrane protein</topology>
    </subcellularLocation>
</comment>
<evidence type="ECO:0000256" key="5">
    <source>
        <dbReference type="ARBA" id="ARBA00023136"/>
    </source>
</evidence>
<dbReference type="Pfam" id="PF02706">
    <property type="entry name" value="Wzz"/>
    <property type="match status" value="1"/>
</dbReference>
<keyword evidence="10" id="KW-1185">Reference proteome</keyword>
<keyword evidence="6" id="KW-0175">Coiled coil</keyword>
<keyword evidence="2" id="KW-1003">Cell membrane</keyword>